<protein>
    <submittedName>
        <fullName evidence="2">DUF3147 family protein</fullName>
    </submittedName>
</protein>
<dbReference type="NCBIfam" id="NF006749">
    <property type="entry name" value="PRK09272.1-2"/>
    <property type="match status" value="1"/>
</dbReference>
<feature type="transmembrane region" description="Helical" evidence="1">
    <location>
        <begin position="28"/>
        <end position="47"/>
    </location>
</feature>
<accession>A0A5C6URB8</accession>
<evidence type="ECO:0000313" key="3">
    <source>
        <dbReference type="Proteomes" id="UP000321129"/>
    </source>
</evidence>
<keyword evidence="3" id="KW-1185">Reference proteome</keyword>
<sequence length="116" mass="12557">MLYLFIKAAISGLIIAIASEVARRSPALGALVIALPTATILAMIWLWRDTGDTLQVAALTQGTLFYVFATLPFFLIVPWLLRSGWGFWAALGVGSVVTVIAYLAMTALLARLGYRI</sequence>
<gene>
    <name evidence="2" type="ORF">FSZ31_01395</name>
</gene>
<proteinExistence type="predicted"/>
<dbReference type="Proteomes" id="UP000321129">
    <property type="component" value="Unassembled WGS sequence"/>
</dbReference>
<feature type="transmembrane region" description="Helical" evidence="1">
    <location>
        <begin position="59"/>
        <end position="81"/>
    </location>
</feature>
<dbReference type="OrthoDB" id="47473at2"/>
<evidence type="ECO:0000256" key="1">
    <source>
        <dbReference type="SAM" id="Phobius"/>
    </source>
</evidence>
<name>A0A5C6URB8_9SPHN</name>
<comment type="caution">
    <text evidence="2">The sequence shown here is derived from an EMBL/GenBank/DDBJ whole genome shotgun (WGS) entry which is preliminary data.</text>
</comment>
<keyword evidence="1" id="KW-1133">Transmembrane helix</keyword>
<feature type="transmembrane region" description="Helical" evidence="1">
    <location>
        <begin position="87"/>
        <end position="110"/>
    </location>
</feature>
<dbReference type="EMBL" id="VOPY01000001">
    <property type="protein sequence ID" value="TXC73438.1"/>
    <property type="molecule type" value="Genomic_DNA"/>
</dbReference>
<dbReference type="AlphaFoldDB" id="A0A5C6URB8"/>
<keyword evidence="1" id="KW-0472">Membrane</keyword>
<dbReference type="InterPro" id="IPR058117">
    <property type="entry name" value="BV97_02767-like"/>
</dbReference>
<evidence type="ECO:0000313" key="2">
    <source>
        <dbReference type="EMBL" id="TXC73438.1"/>
    </source>
</evidence>
<organism evidence="2 3">
    <name type="scientific">Flavisphingopyxis soli</name>
    <dbReference type="NCBI Taxonomy" id="2601267"/>
    <lineage>
        <taxon>Bacteria</taxon>
        <taxon>Pseudomonadati</taxon>
        <taxon>Pseudomonadota</taxon>
        <taxon>Alphaproteobacteria</taxon>
        <taxon>Sphingomonadales</taxon>
        <taxon>Sphingopyxidaceae</taxon>
        <taxon>Flavisphingopyxis</taxon>
    </lineage>
</organism>
<reference evidence="2 3" key="1">
    <citation type="submission" date="2019-08" db="EMBL/GenBank/DDBJ databases">
        <title>Sphingorhabdus soil sp. nov., isolated from arctic soil.</title>
        <authorList>
            <person name="Liu Y."/>
        </authorList>
    </citation>
    <scope>NUCLEOTIDE SEQUENCE [LARGE SCALE GENOMIC DNA]</scope>
    <source>
        <strain evidence="2 3">D-2Q-5-6</strain>
    </source>
</reference>
<dbReference type="RefSeq" id="WP_147121274.1">
    <property type="nucleotide sequence ID" value="NZ_VOPY01000001.1"/>
</dbReference>
<keyword evidence="1" id="KW-0812">Transmembrane</keyword>